<dbReference type="SUPFAM" id="SSF56801">
    <property type="entry name" value="Acetyl-CoA synthetase-like"/>
    <property type="match status" value="1"/>
</dbReference>
<comment type="subcellular location">
    <subcellularLocation>
        <location evidence="1">Peroxisome</location>
    </subcellularLocation>
</comment>
<dbReference type="InterPro" id="IPR025110">
    <property type="entry name" value="AMP-bd_C"/>
</dbReference>
<protein>
    <recommendedName>
        <fullName evidence="7">AMP-dependent synthetase/ligase domain-containing protein</fullName>
    </recommendedName>
</protein>
<dbReference type="Pfam" id="PF13193">
    <property type="entry name" value="AMP-binding_C"/>
    <property type="match status" value="1"/>
</dbReference>
<reference evidence="6" key="1">
    <citation type="journal article" date="2016" name="Sci. Rep.">
        <title>Molecular characterization of firefly nuptial gifts: a multi-omics approach sheds light on postcopulatory sexual selection.</title>
        <authorList>
            <person name="Al-Wathiqui N."/>
            <person name="Fallon T.R."/>
            <person name="South A."/>
            <person name="Weng J.K."/>
            <person name="Lewis S.M."/>
        </authorList>
    </citation>
    <scope>NUCLEOTIDE SEQUENCE</scope>
</reference>
<dbReference type="GO" id="GO:0004467">
    <property type="term" value="F:long-chain fatty acid-CoA ligase activity"/>
    <property type="evidence" value="ECO:0007669"/>
    <property type="project" value="TreeGrafter"/>
</dbReference>
<dbReference type="InterPro" id="IPR000873">
    <property type="entry name" value="AMP-dep_synth/lig_dom"/>
</dbReference>
<evidence type="ECO:0000313" key="6">
    <source>
        <dbReference type="EMBL" id="JAV95189.1"/>
    </source>
</evidence>
<dbReference type="InterPro" id="IPR020845">
    <property type="entry name" value="AMP-binding_CS"/>
</dbReference>
<feature type="domain" description="AMP-dependent synthetase/ligase" evidence="4">
    <location>
        <begin position="60"/>
        <end position="435"/>
    </location>
</feature>
<name>A0A1Y1NBX2_PHOPY</name>
<dbReference type="EMBL" id="GEZM01007451">
    <property type="protein sequence ID" value="JAV95189.1"/>
    <property type="molecule type" value="Transcribed_RNA"/>
</dbReference>
<feature type="domain" description="AMP-binding enzyme C-terminal" evidence="5">
    <location>
        <begin position="485"/>
        <end position="561"/>
    </location>
</feature>
<evidence type="ECO:0000256" key="3">
    <source>
        <dbReference type="ARBA" id="ARBA00023140"/>
    </source>
</evidence>
<comment type="similarity">
    <text evidence="2">Belongs to the ATP-dependent AMP-binding enzyme family.</text>
</comment>
<evidence type="ECO:0000259" key="4">
    <source>
        <dbReference type="Pfam" id="PF00501"/>
    </source>
</evidence>
<dbReference type="FunFam" id="3.30.300.30:FF:000007">
    <property type="entry name" value="4-coumarate--CoA ligase 2"/>
    <property type="match status" value="1"/>
</dbReference>
<dbReference type="GO" id="GO:0046949">
    <property type="term" value="P:fatty-acyl-CoA biosynthetic process"/>
    <property type="evidence" value="ECO:0007669"/>
    <property type="project" value="TreeGrafter"/>
</dbReference>
<dbReference type="AlphaFoldDB" id="A0A1Y1NBX2"/>
<dbReference type="Gene3D" id="3.40.50.12780">
    <property type="entry name" value="N-terminal domain of ligase-like"/>
    <property type="match status" value="1"/>
</dbReference>
<dbReference type="PANTHER" id="PTHR24096">
    <property type="entry name" value="LONG-CHAIN-FATTY-ACID--COA LIGASE"/>
    <property type="match status" value="1"/>
</dbReference>
<evidence type="ECO:0000256" key="2">
    <source>
        <dbReference type="ARBA" id="ARBA00006432"/>
    </source>
</evidence>
<evidence type="ECO:0000259" key="5">
    <source>
        <dbReference type="Pfam" id="PF13193"/>
    </source>
</evidence>
<dbReference type="PANTHER" id="PTHR24096:SF422">
    <property type="entry name" value="BCDNA.GH02901"/>
    <property type="match status" value="1"/>
</dbReference>
<dbReference type="Pfam" id="PF00501">
    <property type="entry name" value="AMP-binding"/>
    <property type="match status" value="1"/>
</dbReference>
<dbReference type="InterPro" id="IPR045851">
    <property type="entry name" value="AMP-bd_C_sf"/>
</dbReference>
<sequence>MYSRIRKISSGSRQKIIILERHLKNLSSARHNSTIIKSPIPDVNIPNVTLPEFIFADFLKYPHKTALECNLTGKKFTFEEVLMKSINLNKALRKKLKLSPGDIVAVLLPNVPEYPICVLGSLLANLIVSPINPIYTPDEICKQLKDTEAKAIFTLTSLAPLANAAAKLANRTVPTITIKMASTDSTPDGTIDLRQLMDSKWDVEDLSPGGCNDIAVLPYSSGTTGLPKGVELTHRNIIANICQVTDTHVRLAQETTDEHQDVVPAILPLFHIFGLTGVLLTHLKNLCKVVTVPRFSPEQFLQLLTKHQPQILFVVPPIVGLMANQSELKKEYLQPVRTICSGAAPLGRKDEEKLKSKVGSHIEIIQGYGLTETSPAVFMASKRSKTRGVRGSVGEPLPNTSIKLITADSSQREINSPQDVGEIHVKGPQVMRGYYKKDKETNEAFADGWFKTGDVGYYDEHGMFFISERIKELIKVKGFQVAPTELEEILRNHPDIIEAAVIGVPHKQYGEVPKAYVVPKHNQQADVDGIQRYVAEKVAKYKHLKGGIEVVEAIPKTTSGKILRSELRKEYQKAAQ</sequence>
<dbReference type="InterPro" id="IPR042099">
    <property type="entry name" value="ANL_N_sf"/>
</dbReference>
<dbReference type="PROSITE" id="PS00455">
    <property type="entry name" value="AMP_BINDING"/>
    <property type="match status" value="1"/>
</dbReference>
<keyword evidence="3" id="KW-0576">Peroxisome</keyword>
<evidence type="ECO:0000256" key="1">
    <source>
        <dbReference type="ARBA" id="ARBA00004275"/>
    </source>
</evidence>
<dbReference type="Gene3D" id="3.30.300.30">
    <property type="match status" value="1"/>
</dbReference>
<accession>A0A1Y1NBX2</accession>
<dbReference type="GO" id="GO:0005777">
    <property type="term" value="C:peroxisome"/>
    <property type="evidence" value="ECO:0007669"/>
    <property type="project" value="UniProtKB-SubCell"/>
</dbReference>
<evidence type="ECO:0008006" key="7">
    <source>
        <dbReference type="Google" id="ProtNLM"/>
    </source>
</evidence>
<proteinExistence type="inferred from homology"/>
<organism evidence="6">
    <name type="scientific">Photinus pyralis</name>
    <name type="common">Common eastern firefly</name>
    <name type="synonym">Lampyris pyralis</name>
    <dbReference type="NCBI Taxonomy" id="7054"/>
    <lineage>
        <taxon>Eukaryota</taxon>
        <taxon>Metazoa</taxon>
        <taxon>Ecdysozoa</taxon>
        <taxon>Arthropoda</taxon>
        <taxon>Hexapoda</taxon>
        <taxon>Insecta</taxon>
        <taxon>Pterygota</taxon>
        <taxon>Neoptera</taxon>
        <taxon>Endopterygota</taxon>
        <taxon>Coleoptera</taxon>
        <taxon>Polyphaga</taxon>
        <taxon>Elateriformia</taxon>
        <taxon>Elateroidea</taxon>
        <taxon>Lampyridae</taxon>
        <taxon>Lampyrinae</taxon>
        <taxon>Photinus</taxon>
    </lineage>
</organism>
<dbReference type="CDD" id="cd05911">
    <property type="entry name" value="Firefly_Luc_like"/>
    <property type="match status" value="1"/>
</dbReference>